<dbReference type="UniPathway" id="UPA00908">
    <property type="reaction ID" value="UER00886"/>
</dbReference>
<reference evidence="10" key="1">
    <citation type="submission" date="2016-06" db="EMBL/GenBank/DDBJ databases">
        <authorList>
            <person name="Petersen J."/>
            <person name="Sayavedra L."/>
        </authorList>
    </citation>
    <scope>NUCLEOTIDE SEQUENCE [LARGE SCALE GENOMIC DNA]</scope>
    <source>
        <strain evidence="10">BazSymA</strain>
    </source>
</reference>
<dbReference type="Pfam" id="PF13291">
    <property type="entry name" value="ACT_4"/>
    <property type="match status" value="1"/>
</dbReference>
<dbReference type="GO" id="GO:0015970">
    <property type="term" value="P:guanosine tetraphosphate biosynthetic process"/>
    <property type="evidence" value="ECO:0007669"/>
    <property type="project" value="UniProtKB-UniPathway"/>
</dbReference>
<comment type="catalytic activity">
    <reaction evidence="4">
        <text>guanosine 3',5'-bis(diphosphate) + H2O = GDP + diphosphate + H(+)</text>
        <dbReference type="Rhea" id="RHEA:14253"/>
        <dbReference type="ChEBI" id="CHEBI:15377"/>
        <dbReference type="ChEBI" id="CHEBI:15378"/>
        <dbReference type="ChEBI" id="CHEBI:33019"/>
        <dbReference type="ChEBI" id="CHEBI:58189"/>
        <dbReference type="ChEBI" id="CHEBI:77828"/>
        <dbReference type="EC" id="3.1.7.2"/>
    </reaction>
</comment>
<dbReference type="GO" id="GO:0015949">
    <property type="term" value="P:nucleobase-containing small molecule interconversion"/>
    <property type="evidence" value="ECO:0007669"/>
    <property type="project" value="UniProtKB-ARBA"/>
</dbReference>
<dbReference type="Pfam" id="PF02824">
    <property type="entry name" value="TGS"/>
    <property type="match status" value="1"/>
</dbReference>
<dbReference type="SUPFAM" id="SSF81301">
    <property type="entry name" value="Nucleotidyltransferase"/>
    <property type="match status" value="1"/>
</dbReference>
<dbReference type="SUPFAM" id="SSF55021">
    <property type="entry name" value="ACT-like"/>
    <property type="match status" value="1"/>
</dbReference>
<dbReference type="PROSITE" id="PS51671">
    <property type="entry name" value="ACT"/>
    <property type="match status" value="1"/>
</dbReference>
<dbReference type="Proteomes" id="UP000198988">
    <property type="component" value="Unassembled WGS sequence"/>
</dbReference>
<dbReference type="Pfam" id="PF19296">
    <property type="entry name" value="RelA_AH_RIS"/>
    <property type="match status" value="1"/>
</dbReference>
<dbReference type="InterPro" id="IPR003607">
    <property type="entry name" value="HD/PDEase_dom"/>
</dbReference>
<organism evidence="9 10">
    <name type="scientific">Bathymodiolus azoricus thioautotrophic gill symbiont</name>
    <dbReference type="NCBI Taxonomy" id="235205"/>
    <lineage>
        <taxon>Bacteria</taxon>
        <taxon>Pseudomonadati</taxon>
        <taxon>Pseudomonadota</taxon>
        <taxon>Gammaproteobacteria</taxon>
        <taxon>sulfur-oxidizing symbionts</taxon>
    </lineage>
</organism>
<dbReference type="GO" id="GO:0008893">
    <property type="term" value="F:guanosine-3',5'-bis(diphosphate) 3'-diphosphatase activity"/>
    <property type="evidence" value="ECO:0007669"/>
    <property type="project" value="UniProtKB-EC"/>
</dbReference>
<evidence type="ECO:0000259" key="6">
    <source>
        <dbReference type="PROSITE" id="PS51671"/>
    </source>
</evidence>
<protein>
    <recommendedName>
        <fullName evidence="3">guanosine-3',5'-bis(diphosphate) 3'-diphosphatase</fullName>
        <ecNumber evidence="3">3.1.7.2</ecNumber>
    </recommendedName>
</protein>
<dbReference type="GO" id="GO:0042594">
    <property type="term" value="P:response to starvation"/>
    <property type="evidence" value="ECO:0007669"/>
    <property type="project" value="TreeGrafter"/>
</dbReference>
<dbReference type="Gene3D" id="3.10.20.30">
    <property type="match status" value="1"/>
</dbReference>
<name>A0A1H6JWE0_9GAMM</name>
<keyword evidence="1 9" id="KW-0378">Hydrolase</keyword>
<dbReference type="EC" id="3.1.7.2" evidence="3"/>
<dbReference type="PANTHER" id="PTHR21262">
    <property type="entry name" value="GUANOSINE-3',5'-BIS DIPHOSPHATE 3'-PYROPHOSPHOHYDROLASE"/>
    <property type="match status" value="1"/>
</dbReference>
<dbReference type="InterPro" id="IPR045600">
    <property type="entry name" value="RelA/SpoT_AH_RIS"/>
</dbReference>
<dbReference type="InterPro" id="IPR007685">
    <property type="entry name" value="RelA_SpoT"/>
</dbReference>
<evidence type="ECO:0000256" key="2">
    <source>
        <dbReference type="ARBA" id="ARBA00024329"/>
    </source>
</evidence>
<dbReference type="InterPro" id="IPR043519">
    <property type="entry name" value="NT_sf"/>
</dbReference>
<dbReference type="InterPro" id="IPR004811">
    <property type="entry name" value="RelA/Spo_fam"/>
</dbReference>
<dbReference type="InterPro" id="IPR045865">
    <property type="entry name" value="ACT-like_dom_sf"/>
</dbReference>
<sequence length="712" mass="80615">MYYNTQYQLDNIQMPLSEQRILISDLCKVLDTYMSKEQVEGVYKAYILAATAHDGQYRKSGEAYVFHPISVAMILAKLKLDYHCIVAALLHDCIEDTTLTREDIVRDFNEEVAHIVDGVSKLTGLEFRSNIEQQAQNFRKLFLAMATDMRVMMIKLADRLHNMRTLQSMTREKQQRIAKETTEIHAPIARRLGLNNINKELEELCFEYAHPYRYQVLNHKINKRYGNLKAIIEKIQDEIKFRLGQEGLANIKTSGRRKTTSSIYKKMKGCHLKFSGVLDMYAFRVVVGDMAQCYQALGIIHNLYKPVPGKFKDYIALPKTNGYQSLHTVLFGPSKVYIEVQIRTKEMHFISEYGIAAHWHYKSKSVNTSALAGNWIASLLDIQKNSDTSIEFLEGAKTDLSPSEVFVFTPKGQIIQLPYKSTVLDFAYAIHTNVGNRTLGAQVNQTNVGLDAELKSGQTIEIITDENARPRPSWLKIVATTKAKTSIKDNLQEESASKLIRLGEHLLTNALDYQGDGTPISKEKWQACLQNLKCNSKQDLYMKIALSEILVSFVLNKIQGKEGDEPNNRVSIKSTKDNSISCARCCYPIPGDKVAGILTNSKGLVLHRFDCGNLLRAKQKNEQWLEVDWQADDDEEFEVLIRIQNENRRGMLASIASAIAKANVNIENLEVEENNGSMRALKLLISVSGLSQLDEAICAIKSLKFVYSVSRD</sequence>
<dbReference type="NCBIfam" id="TIGR00691">
    <property type="entry name" value="spoT_relA"/>
    <property type="match status" value="1"/>
</dbReference>
<feature type="domain" description="HD" evidence="7">
    <location>
        <begin position="64"/>
        <end position="163"/>
    </location>
</feature>
<comment type="pathway">
    <text evidence="2">Purine metabolism; ppGpp biosynthesis; ppGpp from GDP: step 1/1.</text>
</comment>
<dbReference type="Gene3D" id="3.30.460.10">
    <property type="entry name" value="Beta Polymerase, domain 2"/>
    <property type="match status" value="1"/>
</dbReference>
<dbReference type="SUPFAM" id="SSF109604">
    <property type="entry name" value="HD-domain/PDEase-like"/>
    <property type="match status" value="1"/>
</dbReference>
<dbReference type="Pfam" id="PF13328">
    <property type="entry name" value="HD_4"/>
    <property type="match status" value="1"/>
</dbReference>
<dbReference type="Gene3D" id="1.10.3210.10">
    <property type="entry name" value="Hypothetical protein af1432"/>
    <property type="match status" value="1"/>
</dbReference>
<comment type="function">
    <text evidence="5">In eubacteria ppGpp (guanosine 3'-diphosphate 5'-diphosphate) is a mediator of the stringent response that coordinates a variety of cellular activities in response to changes in nutritional abundance.</text>
</comment>
<dbReference type="InterPro" id="IPR002912">
    <property type="entry name" value="ACT_dom"/>
</dbReference>
<dbReference type="EMBL" id="CDSC02000065">
    <property type="protein sequence ID" value="SEH63582.1"/>
    <property type="molecule type" value="Genomic_DNA"/>
</dbReference>
<dbReference type="GO" id="GO:0005886">
    <property type="term" value="C:plasma membrane"/>
    <property type="evidence" value="ECO:0007669"/>
    <property type="project" value="TreeGrafter"/>
</dbReference>
<feature type="domain" description="ACT" evidence="6">
    <location>
        <begin position="640"/>
        <end position="712"/>
    </location>
</feature>
<accession>A0A1H6JWE0</accession>
<evidence type="ECO:0000256" key="3">
    <source>
        <dbReference type="ARBA" id="ARBA00024387"/>
    </source>
</evidence>
<evidence type="ECO:0000313" key="10">
    <source>
        <dbReference type="Proteomes" id="UP000198988"/>
    </source>
</evidence>
<evidence type="ECO:0000313" key="9">
    <source>
        <dbReference type="EMBL" id="SEH63582.1"/>
    </source>
</evidence>
<dbReference type="SMART" id="SM00471">
    <property type="entry name" value="HDc"/>
    <property type="match status" value="1"/>
</dbReference>
<evidence type="ECO:0000259" key="8">
    <source>
        <dbReference type="PROSITE" id="PS51880"/>
    </source>
</evidence>
<dbReference type="Gene3D" id="3.30.70.260">
    <property type="match status" value="1"/>
</dbReference>
<dbReference type="GO" id="GO:0008728">
    <property type="term" value="F:GTP diphosphokinase activity"/>
    <property type="evidence" value="ECO:0007669"/>
    <property type="project" value="TreeGrafter"/>
</dbReference>
<dbReference type="CDD" id="cd01668">
    <property type="entry name" value="TGS_RSH"/>
    <property type="match status" value="1"/>
</dbReference>
<comment type="similarity">
    <text evidence="5">Belongs to the relA/spoT family.</text>
</comment>
<dbReference type="PROSITE" id="PS51880">
    <property type="entry name" value="TGS"/>
    <property type="match status" value="1"/>
</dbReference>
<dbReference type="InterPro" id="IPR006674">
    <property type="entry name" value="HD_domain"/>
</dbReference>
<evidence type="ECO:0000256" key="5">
    <source>
        <dbReference type="RuleBase" id="RU003847"/>
    </source>
</evidence>
<evidence type="ECO:0000256" key="4">
    <source>
        <dbReference type="ARBA" id="ARBA00047968"/>
    </source>
</evidence>
<dbReference type="PANTHER" id="PTHR21262:SF36">
    <property type="entry name" value="BIFUNCTIONAL (P)PPGPP SYNTHASE_HYDROLASE SPOT"/>
    <property type="match status" value="1"/>
</dbReference>
<dbReference type="PROSITE" id="PS51831">
    <property type="entry name" value="HD"/>
    <property type="match status" value="1"/>
</dbReference>
<dbReference type="CDD" id="cd05399">
    <property type="entry name" value="NT_Rel-Spo_like"/>
    <property type="match status" value="1"/>
</dbReference>
<proteinExistence type="inferred from homology"/>
<feature type="domain" description="TGS" evidence="8">
    <location>
        <begin position="401"/>
        <end position="464"/>
    </location>
</feature>
<dbReference type="SUPFAM" id="SSF81271">
    <property type="entry name" value="TGS-like"/>
    <property type="match status" value="1"/>
</dbReference>
<dbReference type="InterPro" id="IPR012676">
    <property type="entry name" value="TGS-like"/>
</dbReference>
<dbReference type="InterPro" id="IPR012675">
    <property type="entry name" value="Beta-grasp_dom_sf"/>
</dbReference>
<dbReference type="InterPro" id="IPR033655">
    <property type="entry name" value="TGS_RelA/SpoT"/>
</dbReference>
<dbReference type="Pfam" id="PF04607">
    <property type="entry name" value="RelA_SpoT"/>
    <property type="match status" value="1"/>
</dbReference>
<dbReference type="InterPro" id="IPR004095">
    <property type="entry name" value="TGS"/>
</dbReference>
<evidence type="ECO:0000256" key="1">
    <source>
        <dbReference type="ARBA" id="ARBA00022801"/>
    </source>
</evidence>
<dbReference type="SMART" id="SM00954">
    <property type="entry name" value="RelA_SpoT"/>
    <property type="match status" value="1"/>
</dbReference>
<dbReference type="AlphaFoldDB" id="A0A1H6JWE0"/>
<gene>
    <name evidence="9" type="ORF">BAZSYMA_ACONTIG00019_11</name>
</gene>
<dbReference type="FunFam" id="3.30.460.10:FF:000001">
    <property type="entry name" value="GTP pyrophosphokinase RelA"/>
    <property type="match status" value="1"/>
</dbReference>
<evidence type="ECO:0000259" key="7">
    <source>
        <dbReference type="PROSITE" id="PS51831"/>
    </source>
</evidence>
<dbReference type="FunFam" id="1.10.3210.10:FF:000001">
    <property type="entry name" value="GTP pyrophosphokinase RelA"/>
    <property type="match status" value="1"/>
</dbReference>
<dbReference type="FunFam" id="3.10.20.30:FF:000002">
    <property type="entry name" value="GTP pyrophosphokinase (RelA/SpoT)"/>
    <property type="match status" value="1"/>
</dbReference>
<dbReference type="CDD" id="cd00077">
    <property type="entry name" value="HDc"/>
    <property type="match status" value="1"/>
</dbReference>